<dbReference type="InterPro" id="IPR017853">
    <property type="entry name" value="GH"/>
</dbReference>
<dbReference type="PANTHER" id="PTHR43405:SF1">
    <property type="entry name" value="GLYCOSYL HYDROLASE DIGH"/>
    <property type="match status" value="1"/>
</dbReference>
<dbReference type="EMBL" id="PDEQ01000002">
    <property type="protein sequence ID" value="PEN14656.1"/>
    <property type="molecule type" value="Genomic_DNA"/>
</dbReference>
<dbReference type="Pfam" id="PF02638">
    <property type="entry name" value="GHL10"/>
    <property type="match status" value="1"/>
</dbReference>
<gene>
    <name evidence="3" type="ORF">CRI94_04125</name>
</gene>
<organism evidence="3 4">
    <name type="scientific">Longibacter salinarum</name>
    <dbReference type="NCBI Taxonomy" id="1850348"/>
    <lineage>
        <taxon>Bacteria</taxon>
        <taxon>Pseudomonadati</taxon>
        <taxon>Rhodothermota</taxon>
        <taxon>Rhodothermia</taxon>
        <taxon>Rhodothermales</taxon>
        <taxon>Salisaetaceae</taxon>
        <taxon>Longibacter</taxon>
    </lineage>
</organism>
<dbReference type="InterPro" id="IPR052177">
    <property type="entry name" value="Divisome_Glycosyl_Hydrolase"/>
</dbReference>
<accession>A0A2A8D160</accession>
<feature type="domain" description="Glycosyl hydrolase-like 10" evidence="2">
    <location>
        <begin position="38"/>
        <end position="307"/>
    </location>
</feature>
<dbReference type="Proteomes" id="UP000220102">
    <property type="component" value="Unassembled WGS sequence"/>
</dbReference>
<keyword evidence="4" id="KW-1185">Reference proteome</keyword>
<sequence length="395" mass="44657">MAHFSVSSGAAPDASVSDIQKAEKAAATEVDVDVRRHELRGVWLTNVDSNVLDSRANIREAMEYLEANNFNVVFPVVWNKAATMYPSTVMDTLLNRPIDPAYAGRDPLQEIIDEAKPRGIAVIPWFEFGFSSSYSQNGGPIIDKYPSWAAKDVNGDLLVKNGFDWMNPYRPEVQNLLMSLIMEVVNNYDIDGIQGDDRLPANPVEGGYSEYTKELYRSEHNGQNPPTNEQNPDWKKWRADKLTAFGERVYNNVKGVDSDLIVSWSPSPYSFGYDEYLQDYPEWVDRGITDIAHPQLYRRDVPSYKSLLSQQLSITDRSKLLGFYPGILLKVGGYVAEPDDMVAVVKENRANDVYGEVFFFYEGLRAYNGDVTQALVDRTVYRDPAPLPFRRASTK</sequence>
<comment type="caution">
    <text evidence="3">The sequence shown here is derived from an EMBL/GenBank/DDBJ whole genome shotgun (WGS) entry which is preliminary data.</text>
</comment>
<dbReference type="Gene3D" id="3.20.20.80">
    <property type="entry name" value="Glycosidases"/>
    <property type="match status" value="1"/>
</dbReference>
<dbReference type="SUPFAM" id="SSF51445">
    <property type="entry name" value="(Trans)glycosidases"/>
    <property type="match status" value="1"/>
</dbReference>
<proteinExistence type="predicted"/>
<reference evidence="3 4" key="1">
    <citation type="submission" date="2017-10" db="EMBL/GenBank/DDBJ databases">
        <title>Draft genome of Longibacter Salinarum.</title>
        <authorList>
            <person name="Goh K.M."/>
            <person name="Shamsir M.S."/>
            <person name="Lim S.W."/>
        </authorList>
    </citation>
    <scope>NUCLEOTIDE SEQUENCE [LARGE SCALE GENOMIC DNA]</scope>
    <source>
        <strain evidence="3 4">KCTC 52045</strain>
    </source>
</reference>
<evidence type="ECO:0000256" key="1">
    <source>
        <dbReference type="ARBA" id="ARBA00022729"/>
    </source>
</evidence>
<evidence type="ECO:0000313" key="3">
    <source>
        <dbReference type="EMBL" id="PEN14656.1"/>
    </source>
</evidence>
<protein>
    <recommendedName>
        <fullName evidence="2">Glycosyl hydrolase-like 10 domain-containing protein</fullName>
    </recommendedName>
</protein>
<name>A0A2A8D160_9BACT</name>
<dbReference type="OrthoDB" id="100605at2"/>
<evidence type="ECO:0000313" key="4">
    <source>
        <dbReference type="Proteomes" id="UP000220102"/>
    </source>
</evidence>
<dbReference type="PANTHER" id="PTHR43405">
    <property type="entry name" value="GLYCOSYL HYDROLASE DIGH"/>
    <property type="match status" value="1"/>
</dbReference>
<keyword evidence="1" id="KW-0732">Signal</keyword>
<dbReference type="InterPro" id="IPR003790">
    <property type="entry name" value="GHL10"/>
</dbReference>
<dbReference type="AlphaFoldDB" id="A0A2A8D160"/>
<evidence type="ECO:0000259" key="2">
    <source>
        <dbReference type="Pfam" id="PF02638"/>
    </source>
</evidence>